<dbReference type="Gene3D" id="2.115.10.20">
    <property type="entry name" value="Glycosyl hydrolase domain, family 43"/>
    <property type="match status" value="1"/>
</dbReference>
<evidence type="ECO:0000313" key="4">
    <source>
        <dbReference type="Proteomes" id="UP001141434"/>
    </source>
</evidence>
<keyword evidence="1" id="KW-0732">Signal</keyword>
<dbReference type="AlphaFoldDB" id="A0A9W9G9V5"/>
<gene>
    <name evidence="3" type="ORF">NUU61_000302</name>
</gene>
<dbReference type="OrthoDB" id="5211809at2759"/>
<dbReference type="InterPro" id="IPR023296">
    <property type="entry name" value="Glyco_hydro_beta-prop_sf"/>
</dbReference>
<dbReference type="GeneID" id="81390054"/>
<dbReference type="InterPro" id="IPR052176">
    <property type="entry name" value="Glycosyl_Hydrlase_43_Enz"/>
</dbReference>
<name>A0A9W9G9V5_9EURO</name>
<comment type="caution">
    <text evidence="3">The sequence shown here is derived from an EMBL/GenBank/DDBJ whole genome shotgun (WGS) entry which is preliminary data.</text>
</comment>
<dbReference type="RefSeq" id="XP_056515736.1">
    <property type="nucleotide sequence ID" value="XM_056650886.1"/>
</dbReference>
<proteinExistence type="predicted"/>
<evidence type="ECO:0000313" key="3">
    <source>
        <dbReference type="EMBL" id="KAJ5114543.1"/>
    </source>
</evidence>
<evidence type="ECO:0000256" key="2">
    <source>
        <dbReference type="ARBA" id="ARBA00023277"/>
    </source>
</evidence>
<keyword evidence="2" id="KW-0119">Carbohydrate metabolism</keyword>
<dbReference type="SUPFAM" id="SSF75005">
    <property type="entry name" value="Arabinanase/levansucrase/invertase"/>
    <property type="match status" value="1"/>
</dbReference>
<dbReference type="EMBL" id="JAPMSZ010000001">
    <property type="protein sequence ID" value="KAJ5114543.1"/>
    <property type="molecule type" value="Genomic_DNA"/>
</dbReference>
<sequence>MDHMGGLVTDYGVALRTSDIPWVSKQLWAPDAASKSGKYFLYFPARDKNVADTPVGPFVPEENHIPGSCSIDPAVFVNKPGGEQTSEGADGKAYIYFGGLWGGQLQCWVRPTADSDKEKTDANGYIFDDSQSGPQEPSGPGVPALCPRIAQLSDDMRGFVSPAREIQILAPETGKPTAAENHERRFFEAAWLHGYRGLYYLSYSTGDT</sequence>
<reference evidence="3" key="1">
    <citation type="submission" date="2022-11" db="EMBL/GenBank/DDBJ databases">
        <authorList>
            <person name="Petersen C."/>
        </authorList>
    </citation>
    <scope>NUCLEOTIDE SEQUENCE</scope>
    <source>
        <strain evidence="3">IBT 34128</strain>
    </source>
</reference>
<organism evidence="3 4">
    <name type="scientific">Penicillium alfredii</name>
    <dbReference type="NCBI Taxonomy" id="1506179"/>
    <lineage>
        <taxon>Eukaryota</taxon>
        <taxon>Fungi</taxon>
        <taxon>Dikarya</taxon>
        <taxon>Ascomycota</taxon>
        <taxon>Pezizomycotina</taxon>
        <taxon>Eurotiomycetes</taxon>
        <taxon>Eurotiomycetidae</taxon>
        <taxon>Eurotiales</taxon>
        <taxon>Aspergillaceae</taxon>
        <taxon>Penicillium</taxon>
    </lineage>
</organism>
<dbReference type="PANTHER" id="PTHR43772">
    <property type="entry name" value="ENDO-1,4-BETA-XYLANASE"/>
    <property type="match status" value="1"/>
</dbReference>
<dbReference type="Proteomes" id="UP001141434">
    <property type="component" value="Unassembled WGS sequence"/>
</dbReference>
<evidence type="ECO:0000256" key="1">
    <source>
        <dbReference type="ARBA" id="ARBA00022729"/>
    </source>
</evidence>
<accession>A0A9W9G9V5</accession>
<keyword evidence="4" id="KW-1185">Reference proteome</keyword>
<reference evidence="3" key="2">
    <citation type="journal article" date="2023" name="IMA Fungus">
        <title>Comparative genomic study of the Penicillium genus elucidates a diverse pangenome and 15 lateral gene transfer events.</title>
        <authorList>
            <person name="Petersen C."/>
            <person name="Sorensen T."/>
            <person name="Nielsen M.R."/>
            <person name="Sondergaard T.E."/>
            <person name="Sorensen J.L."/>
            <person name="Fitzpatrick D.A."/>
            <person name="Frisvad J.C."/>
            <person name="Nielsen K.L."/>
        </authorList>
    </citation>
    <scope>NUCLEOTIDE SEQUENCE</scope>
    <source>
        <strain evidence="3">IBT 34128</strain>
    </source>
</reference>
<protein>
    <submittedName>
        <fullName evidence="3">Xylosidase/arabinosidase</fullName>
    </submittedName>
</protein>
<dbReference type="PANTHER" id="PTHR43772:SF2">
    <property type="entry name" value="PUTATIVE (AFU_ORTHOLOGUE AFUA_2G04480)-RELATED"/>
    <property type="match status" value="1"/>
</dbReference>